<accession>A0A2S6CGP9</accession>
<dbReference type="Proteomes" id="UP000237631">
    <property type="component" value="Unassembled WGS sequence"/>
</dbReference>
<dbReference type="AlphaFoldDB" id="A0A2S6CGP9"/>
<comment type="caution">
    <text evidence="1">The sequence shown here is derived from an EMBL/GenBank/DDBJ whole genome shotgun (WGS) entry which is preliminary data.</text>
</comment>
<dbReference type="OrthoDB" id="3643363at2759"/>
<proteinExistence type="predicted"/>
<keyword evidence="2" id="KW-1185">Reference proteome</keyword>
<gene>
    <name evidence="1" type="ORF">CBER1_04447</name>
</gene>
<reference evidence="2" key="1">
    <citation type="journal article" date="2017" name="bioRxiv">
        <title>Conservation of a gene cluster reveals novel cercosporin biosynthetic mechanisms and extends production to the genus Colletotrichum.</title>
        <authorList>
            <person name="de Jonge R."/>
            <person name="Ebert M.K."/>
            <person name="Huitt-Roehl C.R."/>
            <person name="Pal P."/>
            <person name="Suttle J.C."/>
            <person name="Spanner R.E."/>
            <person name="Neubauer J.D."/>
            <person name="Jurick W.M.II."/>
            <person name="Stott K.A."/>
            <person name="Secor G.A."/>
            <person name="Thomma B.P.H.J."/>
            <person name="Van de Peer Y."/>
            <person name="Townsend C.A."/>
            <person name="Bolton M.D."/>
        </authorList>
    </citation>
    <scope>NUCLEOTIDE SEQUENCE [LARGE SCALE GENOMIC DNA]</scope>
    <source>
        <strain evidence="2">CBS538.71</strain>
    </source>
</reference>
<name>A0A2S6CGP9_9PEZI</name>
<protein>
    <submittedName>
        <fullName evidence="1">Uncharacterized protein</fullName>
    </submittedName>
</protein>
<evidence type="ECO:0000313" key="2">
    <source>
        <dbReference type="Proteomes" id="UP000237631"/>
    </source>
</evidence>
<organism evidence="1 2">
    <name type="scientific">Cercospora berteroae</name>
    <dbReference type="NCBI Taxonomy" id="357750"/>
    <lineage>
        <taxon>Eukaryota</taxon>
        <taxon>Fungi</taxon>
        <taxon>Dikarya</taxon>
        <taxon>Ascomycota</taxon>
        <taxon>Pezizomycotina</taxon>
        <taxon>Dothideomycetes</taxon>
        <taxon>Dothideomycetidae</taxon>
        <taxon>Mycosphaerellales</taxon>
        <taxon>Mycosphaerellaceae</taxon>
        <taxon>Cercospora</taxon>
    </lineage>
</organism>
<dbReference type="EMBL" id="PNEN01000438">
    <property type="protein sequence ID" value="PPJ58899.1"/>
    <property type="molecule type" value="Genomic_DNA"/>
</dbReference>
<evidence type="ECO:0000313" key="1">
    <source>
        <dbReference type="EMBL" id="PPJ58899.1"/>
    </source>
</evidence>
<sequence>MAEQWEQAFKGFGEKTYTIAQAIQNANEGDDLTETLKEIKEAHDELLKESKKLPTDVVDVDDESAQADLKNAANDVRFFLLPPLASFSLRYTNHNGYEQVVIASNKLISAAQEKADIFRPNKDLGKIVNKTVLTNSSVLDAAYPLTNPYAPEIQGQTKKCQSEAVRVMKLLGEAKEE</sequence>